<gene>
    <name evidence="2" type="ORF">CSB93_0800</name>
</gene>
<proteinExistence type="predicted"/>
<reference evidence="2 3" key="1">
    <citation type="submission" date="2018-02" db="EMBL/GenBank/DDBJ databases">
        <title>FDA/CDC Antimicrobial Resistant Isolate Bank Genome Sequencing.</title>
        <authorList>
            <person name="Benahmed F.H."/>
            <person name="Lutgring J.D."/>
            <person name="Yoo B."/>
            <person name="Machado M."/>
            <person name="Brown A."/>
            <person name="McAllister G."/>
            <person name="Perry A."/>
            <person name="Halpin A.L."/>
            <person name="Vavikolanu K."/>
            <person name="Ott S."/>
            <person name="Zhao X."/>
            <person name="Tallon L.J."/>
            <person name="Sadzewicz L."/>
            <person name="Aluvathingal J."/>
            <person name="Nadendla S."/>
            <person name="Voskania-kordi A."/>
            <person name="Simonyan V."/>
            <person name="Patel J."/>
            <person name="Shawar R.M."/>
        </authorList>
    </citation>
    <scope>NUCLEOTIDE SEQUENCE [LARGE SCALE GENOMIC DNA]</scope>
    <source>
        <strain evidence="2 3">AR_0356</strain>
    </source>
</reference>
<accession>A0A2R3ISY4</accession>
<evidence type="ECO:0000256" key="1">
    <source>
        <dbReference type="SAM" id="MobiDB-lite"/>
    </source>
</evidence>
<name>A0A2R3ISY4_9PSED</name>
<dbReference type="EMBL" id="CP027169">
    <property type="protein sequence ID" value="AVK05048.1"/>
    <property type="molecule type" value="Genomic_DNA"/>
</dbReference>
<keyword evidence="3" id="KW-1185">Reference proteome</keyword>
<evidence type="ECO:0000313" key="2">
    <source>
        <dbReference type="EMBL" id="AVK05048.1"/>
    </source>
</evidence>
<feature type="region of interest" description="Disordered" evidence="1">
    <location>
        <begin position="1"/>
        <end position="38"/>
    </location>
</feature>
<dbReference type="Proteomes" id="UP000238390">
    <property type="component" value="Chromosome"/>
</dbReference>
<organism evidence="2 3">
    <name type="scientific">Pseudomonas paraeruginosa</name>
    <dbReference type="NCBI Taxonomy" id="2994495"/>
    <lineage>
        <taxon>Bacteria</taxon>
        <taxon>Pseudomonadati</taxon>
        <taxon>Pseudomonadota</taxon>
        <taxon>Gammaproteobacteria</taxon>
        <taxon>Pseudomonadales</taxon>
        <taxon>Pseudomonadaceae</taxon>
        <taxon>Pseudomonas</taxon>
    </lineage>
</organism>
<protein>
    <submittedName>
        <fullName evidence="2">Uncharacterized protein</fullName>
    </submittedName>
</protein>
<dbReference type="AlphaFoldDB" id="A0A2R3ISY4"/>
<sequence length="38" mass="4207">MRHVVPRRPEAESSKLRSASKKSLQEKSCGIMPEKPAG</sequence>
<evidence type="ECO:0000313" key="3">
    <source>
        <dbReference type="Proteomes" id="UP000238390"/>
    </source>
</evidence>